<sequence length="407" mass="44568">MSNTAANGGDEGLAPDYLGGVYGETPPPPLVRRAKKTDFAPWHHPVKQIVRDYQWGALTEKLVQSRKEDARGILRYFTLPGADLLDVRYLSKKLEAHNSKIEYFGFNQGQPDEDPADAEAEKGTYFSAESALRQAGKTTGNAVVLPDRLEDIANPNSQAANRLRQQGVFDVINIDACNHLGFSPEGRTQSLFDAMGTLLAHQLRAEKPWLLFVTTRVAPDLLGTPAITLQSAINDNIKLHPDFGGAVAQCIKGNIQTLAGDLNKSWGQNGESFLKMFVLGVAKYLLQFFHGQPNLQAKVELASAYAYRVYGDEPDMLSLAFRVSPSGLKVHPHTAGTAVVGDNLELGAALAVVERLSKLWLLDGSLDDEQVKSDAVLGTHDLLDAADYDIAAWEAWLKIHKIRPMEI</sequence>
<dbReference type="NCBIfam" id="NF047698">
    <property type="entry name" value="PP_RS20740_fam"/>
    <property type="match status" value="1"/>
</dbReference>
<organism evidence="2">
    <name type="scientific">marine sediment metagenome</name>
    <dbReference type="NCBI Taxonomy" id="412755"/>
    <lineage>
        <taxon>unclassified sequences</taxon>
        <taxon>metagenomes</taxon>
        <taxon>ecological metagenomes</taxon>
    </lineage>
</organism>
<reference evidence="2" key="1">
    <citation type="journal article" date="2015" name="Nature">
        <title>Complex archaea that bridge the gap between prokaryotes and eukaryotes.</title>
        <authorList>
            <person name="Spang A."/>
            <person name="Saw J.H."/>
            <person name="Jorgensen S.L."/>
            <person name="Zaremba-Niedzwiedzka K."/>
            <person name="Martijn J."/>
            <person name="Lind A.E."/>
            <person name="van Eijk R."/>
            <person name="Schleper C."/>
            <person name="Guy L."/>
            <person name="Ettema T.J."/>
        </authorList>
    </citation>
    <scope>NUCLEOTIDE SEQUENCE</scope>
</reference>
<name>A0A0F9TI66_9ZZZZ</name>
<evidence type="ECO:0000313" key="2">
    <source>
        <dbReference type="EMBL" id="KKN80935.1"/>
    </source>
</evidence>
<dbReference type="EMBL" id="LAZR01000223">
    <property type="protein sequence ID" value="KKN80935.1"/>
    <property type="molecule type" value="Genomic_DNA"/>
</dbReference>
<dbReference type="InterPro" id="IPR058085">
    <property type="entry name" value="PP_RS20740-like"/>
</dbReference>
<comment type="caution">
    <text evidence="2">The sequence shown here is derived from an EMBL/GenBank/DDBJ whole genome shotgun (WGS) entry which is preliminary data.</text>
</comment>
<proteinExistence type="predicted"/>
<protein>
    <submittedName>
        <fullName evidence="2">Uncharacterized protein</fullName>
    </submittedName>
</protein>
<accession>A0A0F9TI66</accession>
<dbReference type="AlphaFoldDB" id="A0A0F9TI66"/>
<feature type="region of interest" description="Disordered" evidence="1">
    <location>
        <begin position="1"/>
        <end position="21"/>
    </location>
</feature>
<gene>
    <name evidence="2" type="ORF">LCGC14_0324910</name>
</gene>
<evidence type="ECO:0000256" key="1">
    <source>
        <dbReference type="SAM" id="MobiDB-lite"/>
    </source>
</evidence>